<accession>A0A4U8YJ32</accession>
<dbReference type="GO" id="GO:0005886">
    <property type="term" value="C:plasma membrane"/>
    <property type="evidence" value="ECO:0007669"/>
    <property type="project" value="UniProtKB-SubCell"/>
</dbReference>
<evidence type="ECO:0000256" key="6">
    <source>
        <dbReference type="ARBA" id="ARBA00022989"/>
    </source>
</evidence>
<evidence type="ECO:0000256" key="5">
    <source>
        <dbReference type="ARBA" id="ARBA00022777"/>
    </source>
</evidence>
<dbReference type="Gene3D" id="1.20.5.1930">
    <property type="match status" value="1"/>
</dbReference>
<dbReference type="CDD" id="cd00130">
    <property type="entry name" value="PAS"/>
    <property type="match status" value="1"/>
</dbReference>
<evidence type="ECO:0000256" key="4">
    <source>
        <dbReference type="ARBA" id="ARBA00022692"/>
    </source>
</evidence>
<gene>
    <name evidence="10" type="ORF">MSL71_9950</name>
</gene>
<evidence type="ECO:0000256" key="7">
    <source>
        <dbReference type="ARBA" id="ARBA00023012"/>
    </source>
</evidence>
<evidence type="ECO:0000256" key="3">
    <source>
        <dbReference type="ARBA" id="ARBA00022679"/>
    </source>
</evidence>
<dbReference type="GO" id="GO:0000155">
    <property type="term" value="F:phosphorelay sensor kinase activity"/>
    <property type="evidence" value="ECO:0007669"/>
    <property type="project" value="InterPro"/>
</dbReference>
<keyword evidence="11" id="KW-1185">Reference proteome</keyword>
<evidence type="ECO:0000256" key="1">
    <source>
        <dbReference type="ARBA" id="ARBA00004651"/>
    </source>
</evidence>
<evidence type="ECO:0000256" key="8">
    <source>
        <dbReference type="ARBA" id="ARBA00023136"/>
    </source>
</evidence>
<dbReference type="InterPro" id="IPR003594">
    <property type="entry name" value="HATPase_dom"/>
</dbReference>
<evidence type="ECO:0000256" key="2">
    <source>
        <dbReference type="ARBA" id="ARBA00022475"/>
    </source>
</evidence>
<dbReference type="InterPro" id="IPR000014">
    <property type="entry name" value="PAS"/>
</dbReference>
<keyword evidence="5" id="KW-0418">Kinase</keyword>
<evidence type="ECO:0000259" key="9">
    <source>
        <dbReference type="PROSITE" id="PS50112"/>
    </source>
</evidence>
<dbReference type="Proteomes" id="UP000507962">
    <property type="component" value="Unassembled WGS sequence"/>
</dbReference>
<dbReference type="Pfam" id="PF07730">
    <property type="entry name" value="HisKA_3"/>
    <property type="match status" value="1"/>
</dbReference>
<sequence length="561" mass="63679">MTEVIQLPTGQSLADIITENEALREEIKDRRALDRMLASVSSDFMNVTGEWTGDVIEKALKRVARFAGAKRGIAFLVPRGQDECILFFEWISEEDPEGSFEPISPQAFSVFLPPMREEKILILSQKSELADLNFEQRQFLTARGFRALVGLYLNSRDGKEGGIFLFGGPEEEYLWPEEMITRFLKTVEGLFISSMRQVELTMELKKREALASALLNATTDSAALLDTEGKILAINSSFSRRLKISQNHAKGKHFYDFFSRDLARFRRKQVKAVVKSGHPVRFEDDNNGLVLSNVIYPVFDIRGVVEQVAFYSHDITPLKDAEQSIRTLTGELVLAQEGERQRIAYDLHDNVAQELATLKISCDTLVDAARKSPSEFEKTVSGFSGILQSSINTVREMAYELQPPTTGNMSLVDTIYNYCDEFSERFGISVDFYTAGMHNVNLDKEQQHHIQRIIQEALNNVRKHAGADGVIIRLVAAHPHVILRIDDDGKGFDVARRMDEVLREKRMGLRGMENRVRLIKGRARIESTPGDGTHLFFEIPAEQVDEMNDHTERDQYYPLFT</sequence>
<keyword evidence="2" id="KW-1003">Cell membrane</keyword>
<keyword evidence="6" id="KW-1133">Transmembrane helix</keyword>
<reference evidence="10 11" key="1">
    <citation type="submission" date="2019-03" db="EMBL/GenBank/DDBJ databases">
        <authorList>
            <person name="Nijsse B."/>
        </authorList>
    </citation>
    <scope>NUCLEOTIDE SEQUENCE [LARGE SCALE GENOMIC DNA]</scope>
    <source>
        <strain evidence="10">Desulfoluna butyratoxydans MSL71</strain>
    </source>
</reference>
<keyword evidence="7" id="KW-0902">Two-component regulatory system</keyword>
<comment type="subcellular location">
    <subcellularLocation>
        <location evidence="1">Cell membrane</location>
        <topology evidence="1">Multi-pass membrane protein</topology>
    </subcellularLocation>
</comment>
<dbReference type="Pfam" id="PF08448">
    <property type="entry name" value="PAS_4"/>
    <property type="match status" value="1"/>
</dbReference>
<dbReference type="SMART" id="SM00091">
    <property type="entry name" value="PAS"/>
    <property type="match status" value="1"/>
</dbReference>
<dbReference type="Gene3D" id="3.30.450.20">
    <property type="entry name" value="PAS domain"/>
    <property type="match status" value="1"/>
</dbReference>
<dbReference type="RefSeq" id="WP_180137527.1">
    <property type="nucleotide sequence ID" value="NZ_CAADHO010000001.1"/>
</dbReference>
<keyword evidence="4" id="KW-0812">Transmembrane</keyword>
<evidence type="ECO:0000313" key="10">
    <source>
        <dbReference type="EMBL" id="VFQ43367.1"/>
    </source>
</evidence>
<dbReference type="AlphaFoldDB" id="A0A4U8YJ32"/>
<dbReference type="InterPro" id="IPR050482">
    <property type="entry name" value="Sensor_HK_TwoCompSys"/>
</dbReference>
<organism evidence="10 11">
    <name type="scientific">Desulfoluna butyratoxydans</name>
    <dbReference type="NCBI Taxonomy" id="231438"/>
    <lineage>
        <taxon>Bacteria</taxon>
        <taxon>Pseudomonadati</taxon>
        <taxon>Thermodesulfobacteriota</taxon>
        <taxon>Desulfobacteria</taxon>
        <taxon>Desulfobacterales</taxon>
        <taxon>Desulfolunaceae</taxon>
        <taxon>Desulfoluna</taxon>
    </lineage>
</organism>
<dbReference type="InterPro" id="IPR013656">
    <property type="entry name" value="PAS_4"/>
</dbReference>
<dbReference type="CDD" id="cd16917">
    <property type="entry name" value="HATPase_UhpB-NarQ-NarX-like"/>
    <property type="match status" value="1"/>
</dbReference>
<dbReference type="InterPro" id="IPR011712">
    <property type="entry name" value="Sig_transdc_His_kin_sub3_dim/P"/>
</dbReference>
<keyword evidence="3" id="KW-0808">Transferase</keyword>
<dbReference type="GO" id="GO:0046983">
    <property type="term" value="F:protein dimerization activity"/>
    <property type="evidence" value="ECO:0007669"/>
    <property type="project" value="InterPro"/>
</dbReference>
<dbReference type="InterPro" id="IPR036890">
    <property type="entry name" value="HATPase_C_sf"/>
</dbReference>
<evidence type="ECO:0000313" key="11">
    <source>
        <dbReference type="Proteomes" id="UP000507962"/>
    </source>
</evidence>
<dbReference type="PANTHER" id="PTHR24421:SF37">
    <property type="entry name" value="SENSOR HISTIDINE KINASE NARS"/>
    <property type="match status" value="1"/>
</dbReference>
<dbReference type="InterPro" id="IPR035965">
    <property type="entry name" value="PAS-like_dom_sf"/>
</dbReference>
<dbReference type="SUPFAM" id="SSF55785">
    <property type="entry name" value="PYP-like sensor domain (PAS domain)"/>
    <property type="match status" value="1"/>
</dbReference>
<dbReference type="Pfam" id="PF02518">
    <property type="entry name" value="HATPase_c"/>
    <property type="match status" value="1"/>
</dbReference>
<dbReference type="PANTHER" id="PTHR24421">
    <property type="entry name" value="NITRATE/NITRITE SENSOR PROTEIN NARX-RELATED"/>
    <property type="match status" value="1"/>
</dbReference>
<dbReference type="PROSITE" id="PS50112">
    <property type="entry name" value="PAS"/>
    <property type="match status" value="1"/>
</dbReference>
<dbReference type="EMBL" id="CAADHO010000001">
    <property type="protein sequence ID" value="VFQ43367.1"/>
    <property type="molecule type" value="Genomic_DNA"/>
</dbReference>
<proteinExistence type="predicted"/>
<dbReference type="SMART" id="SM00387">
    <property type="entry name" value="HATPase_c"/>
    <property type="match status" value="1"/>
</dbReference>
<name>A0A4U8YJ32_9BACT</name>
<dbReference type="SUPFAM" id="SSF55874">
    <property type="entry name" value="ATPase domain of HSP90 chaperone/DNA topoisomerase II/histidine kinase"/>
    <property type="match status" value="1"/>
</dbReference>
<feature type="domain" description="PAS" evidence="9">
    <location>
        <begin position="207"/>
        <end position="277"/>
    </location>
</feature>
<keyword evidence="8" id="KW-0472">Membrane</keyword>
<protein>
    <submittedName>
        <fullName evidence="10">Pas fold-4</fullName>
    </submittedName>
</protein>
<dbReference type="Gene3D" id="3.30.565.10">
    <property type="entry name" value="Histidine kinase-like ATPase, C-terminal domain"/>
    <property type="match status" value="1"/>
</dbReference>